<dbReference type="EMBL" id="MUBK01000028">
    <property type="protein sequence ID" value="OTA18715.1"/>
    <property type="molecule type" value="Genomic_DNA"/>
</dbReference>
<accession>A0A1Y2SJ22</accession>
<sequence>MTEKLDFTRNHRVNGGKTIFQALDAQAATVQIHIGQFQAEEFGYSETMNKSHKQHANITLCMGMFAQLLKQCFYLRLGQVFAF</sequence>
<name>A0A1Y2SJ22_9GAMM</name>
<proteinExistence type="predicted"/>
<protein>
    <submittedName>
        <fullName evidence="1">Uncharacterized protein</fullName>
    </submittedName>
</protein>
<organism evidence="1 2">
    <name type="scientific">Xenorhabdus beddingii</name>
    <dbReference type="NCBI Taxonomy" id="40578"/>
    <lineage>
        <taxon>Bacteria</taxon>
        <taxon>Pseudomonadati</taxon>
        <taxon>Pseudomonadota</taxon>
        <taxon>Gammaproteobacteria</taxon>
        <taxon>Enterobacterales</taxon>
        <taxon>Morganellaceae</taxon>
        <taxon>Xenorhabdus</taxon>
    </lineage>
</organism>
<comment type="caution">
    <text evidence="1">The sequence shown here is derived from an EMBL/GenBank/DDBJ whole genome shotgun (WGS) entry which is preliminary data.</text>
</comment>
<evidence type="ECO:0000313" key="2">
    <source>
        <dbReference type="Proteomes" id="UP000194204"/>
    </source>
</evidence>
<reference evidence="1 2" key="1">
    <citation type="submission" date="2017-01" db="EMBL/GenBank/DDBJ databases">
        <title>Deconstructing symbiosis and pathogenesis requirements using a combined genomic-metabolomic approach.</title>
        <authorList>
            <person name="Tobias N.J."/>
            <person name="Wolff H."/>
            <person name="Djahanschiri B."/>
            <person name="Ebersberger I."/>
            <person name="Bode H.B."/>
        </authorList>
    </citation>
    <scope>NUCLEOTIDE SEQUENCE [LARGE SCALE GENOMIC DNA]</scope>
    <source>
        <strain evidence="1 2">DSM 4764</strain>
    </source>
</reference>
<dbReference type="Proteomes" id="UP000194204">
    <property type="component" value="Unassembled WGS sequence"/>
</dbReference>
<gene>
    <name evidence="1" type="ORF">Xbed_03068</name>
</gene>
<keyword evidence="2" id="KW-1185">Reference proteome</keyword>
<evidence type="ECO:0000313" key="1">
    <source>
        <dbReference type="EMBL" id="OTA18715.1"/>
    </source>
</evidence>
<dbReference type="AlphaFoldDB" id="A0A1Y2SJ22"/>